<dbReference type="SUPFAM" id="SSF46626">
    <property type="entry name" value="Cytochrome c"/>
    <property type="match status" value="1"/>
</dbReference>
<dbReference type="PROSITE" id="PS51257">
    <property type="entry name" value="PROKAR_LIPOPROTEIN"/>
    <property type="match status" value="1"/>
</dbReference>
<dbReference type="PROSITE" id="PS51007">
    <property type="entry name" value="CYTC"/>
    <property type="match status" value="1"/>
</dbReference>
<dbReference type="Proteomes" id="UP000619838">
    <property type="component" value="Unassembled WGS sequence"/>
</dbReference>
<dbReference type="InterPro" id="IPR009056">
    <property type="entry name" value="Cyt_c-like_dom"/>
</dbReference>
<evidence type="ECO:0000256" key="5">
    <source>
        <dbReference type="ARBA" id="ARBA00023004"/>
    </source>
</evidence>
<reference evidence="8 9" key="1">
    <citation type="journal article" date="2020" name="Microorganisms">
        <title>Simultaneous Genome Sequencing of Prosthecochloris ethylica and Desulfuromonas acetoxidans within a Syntrophic Mixture Reveals Unique Pili and Protein Interactions.</title>
        <authorList>
            <person name="Kyndt J.A."/>
            <person name="Van Beeumen J.J."/>
            <person name="Meyer T.E."/>
        </authorList>
    </citation>
    <scope>NUCLEOTIDE SEQUENCE [LARGE SCALE GENOMIC DNA]</scope>
    <source>
        <strain evidence="8 9">N3</strain>
    </source>
</reference>
<protein>
    <submittedName>
        <fullName evidence="8">Sulfide dehydrogenase</fullName>
    </submittedName>
</protein>
<keyword evidence="4" id="KW-0249">Electron transport</keyword>
<organism evidence="8 9">
    <name type="scientific">Prosthecochloris ethylica</name>
    <dbReference type="NCBI Taxonomy" id="2743976"/>
    <lineage>
        <taxon>Bacteria</taxon>
        <taxon>Pseudomonadati</taxon>
        <taxon>Chlorobiota</taxon>
        <taxon>Chlorobiia</taxon>
        <taxon>Chlorobiales</taxon>
        <taxon>Chlorobiaceae</taxon>
        <taxon>Prosthecochloris</taxon>
    </lineage>
</organism>
<dbReference type="Gene3D" id="1.10.760.10">
    <property type="entry name" value="Cytochrome c-like domain"/>
    <property type="match status" value="1"/>
</dbReference>
<evidence type="ECO:0000256" key="1">
    <source>
        <dbReference type="ARBA" id="ARBA00022448"/>
    </source>
</evidence>
<keyword evidence="1" id="KW-0813">Transport</keyword>
<gene>
    <name evidence="8" type="ORF">INT08_05240</name>
</gene>
<dbReference type="PANTHER" id="PTHR33751">
    <property type="entry name" value="CBB3-TYPE CYTOCHROME C OXIDASE SUBUNIT FIXP"/>
    <property type="match status" value="1"/>
</dbReference>
<evidence type="ECO:0000256" key="3">
    <source>
        <dbReference type="ARBA" id="ARBA00022723"/>
    </source>
</evidence>
<evidence type="ECO:0000256" key="6">
    <source>
        <dbReference type="PROSITE-ProRule" id="PRU00433"/>
    </source>
</evidence>
<evidence type="ECO:0000313" key="9">
    <source>
        <dbReference type="Proteomes" id="UP000619838"/>
    </source>
</evidence>
<keyword evidence="2 6" id="KW-0349">Heme</keyword>
<name>A0ABR9XRN5_9CHLB</name>
<accession>A0ABR9XRN5</accession>
<dbReference type="InterPro" id="IPR036909">
    <property type="entry name" value="Cyt_c-like_dom_sf"/>
</dbReference>
<keyword evidence="3 6" id="KW-0479">Metal-binding</keyword>
<keyword evidence="5 6" id="KW-0408">Iron</keyword>
<evidence type="ECO:0000313" key="8">
    <source>
        <dbReference type="EMBL" id="MBF0636584.1"/>
    </source>
</evidence>
<evidence type="ECO:0000256" key="4">
    <source>
        <dbReference type="ARBA" id="ARBA00022982"/>
    </source>
</evidence>
<evidence type="ECO:0000256" key="2">
    <source>
        <dbReference type="ARBA" id="ARBA00022617"/>
    </source>
</evidence>
<comment type="caution">
    <text evidence="8">The sequence shown here is derived from an EMBL/GenBank/DDBJ whole genome shotgun (WGS) entry which is preliminary data.</text>
</comment>
<feature type="domain" description="Cytochrome c" evidence="7">
    <location>
        <begin position="35"/>
        <end position="120"/>
    </location>
</feature>
<proteinExistence type="predicted"/>
<keyword evidence="9" id="KW-1185">Reference proteome</keyword>
<dbReference type="EMBL" id="JADGII010000006">
    <property type="protein sequence ID" value="MBF0636584.1"/>
    <property type="molecule type" value="Genomic_DNA"/>
</dbReference>
<dbReference type="Pfam" id="PF00034">
    <property type="entry name" value="Cytochrom_C"/>
    <property type="match status" value="1"/>
</dbReference>
<dbReference type="PANTHER" id="PTHR33751:SF9">
    <property type="entry name" value="CYTOCHROME C4"/>
    <property type="match status" value="1"/>
</dbReference>
<dbReference type="RefSeq" id="WP_175187018.1">
    <property type="nucleotide sequence ID" value="NZ_JABVZQ010000003.1"/>
</dbReference>
<evidence type="ECO:0000259" key="7">
    <source>
        <dbReference type="PROSITE" id="PS51007"/>
    </source>
</evidence>
<dbReference type="InterPro" id="IPR050597">
    <property type="entry name" value="Cytochrome_c_Oxidase_Subunit"/>
</dbReference>
<sequence length="125" mass="13244">MAGKIASWLAAGMIGAAALSGCNPQSSENGGNAVQTAAPAEEGFNPRGQILALSCASCHGTDGKSEGIMPGFYGKSQVYLENALKQFKNDERYSTVMGRHAKGYTDEEIKLIAEYFGWACQQTTN</sequence>